<name>A0A834UGP4_VESPE</name>
<accession>A0A834UGP4</accession>
<comment type="caution">
    <text evidence="2">The sequence shown here is derived from an EMBL/GenBank/DDBJ whole genome shotgun (WGS) entry which is preliminary data.</text>
</comment>
<sequence length="176" mass="19973">MSREALSSTSKSSSNDDEEEDYESFSTKFASWTQLLDNSQPKPNQAEHVGMRRKGSSSLNRDKRVLGKARRKRDSSIKVDDKVGELGGSNALDAAHFRSGSTDDTIACSESLAFEEDEEDGEVVEEEEEEEEEDDDDDNDDDNDDDEEEEEVEEEEEDVTESSFIESLIKRIWKEK</sequence>
<reference evidence="2" key="1">
    <citation type="journal article" date="2020" name="G3 (Bethesda)">
        <title>High-Quality Assemblies for Three Invasive Social Wasps from the &lt;i&gt;Vespula&lt;/i&gt; Genus.</title>
        <authorList>
            <person name="Harrop T.W.R."/>
            <person name="Guhlin J."/>
            <person name="McLaughlin G.M."/>
            <person name="Permina E."/>
            <person name="Stockwell P."/>
            <person name="Gilligan J."/>
            <person name="Le Lec M.F."/>
            <person name="Gruber M.A.M."/>
            <person name="Quinn O."/>
            <person name="Lovegrove M."/>
            <person name="Duncan E.J."/>
            <person name="Remnant E.J."/>
            <person name="Van Eeckhoven J."/>
            <person name="Graham B."/>
            <person name="Knapp R.A."/>
            <person name="Langford K.W."/>
            <person name="Kronenberg Z."/>
            <person name="Press M.O."/>
            <person name="Eacker S.M."/>
            <person name="Wilson-Rankin E.E."/>
            <person name="Purcell J."/>
            <person name="Lester P.J."/>
            <person name="Dearden P.K."/>
        </authorList>
    </citation>
    <scope>NUCLEOTIDE SEQUENCE</scope>
    <source>
        <strain evidence="2">Volc-1</strain>
    </source>
</reference>
<feature type="region of interest" description="Disordered" evidence="1">
    <location>
        <begin position="1"/>
        <end position="88"/>
    </location>
</feature>
<dbReference type="Proteomes" id="UP000600918">
    <property type="component" value="Unassembled WGS sequence"/>
</dbReference>
<dbReference type="EMBL" id="JACSDY010000001">
    <property type="protein sequence ID" value="KAF7438332.1"/>
    <property type="molecule type" value="Genomic_DNA"/>
</dbReference>
<keyword evidence="3" id="KW-1185">Reference proteome</keyword>
<feature type="region of interest" description="Disordered" evidence="1">
    <location>
        <begin position="112"/>
        <end position="164"/>
    </location>
</feature>
<feature type="compositionally biased region" description="Low complexity" evidence="1">
    <location>
        <begin position="1"/>
        <end position="13"/>
    </location>
</feature>
<proteinExistence type="predicted"/>
<gene>
    <name evidence="2" type="ORF">H0235_000723</name>
</gene>
<dbReference type="AlphaFoldDB" id="A0A834UGP4"/>
<feature type="compositionally biased region" description="Acidic residues" evidence="1">
    <location>
        <begin position="113"/>
        <end position="160"/>
    </location>
</feature>
<evidence type="ECO:0000313" key="3">
    <source>
        <dbReference type="Proteomes" id="UP000600918"/>
    </source>
</evidence>
<evidence type="ECO:0000256" key="1">
    <source>
        <dbReference type="SAM" id="MobiDB-lite"/>
    </source>
</evidence>
<protein>
    <submittedName>
        <fullName evidence="2">Uncharacterized protein</fullName>
    </submittedName>
</protein>
<organism evidence="2 3">
    <name type="scientific">Vespula pensylvanica</name>
    <name type="common">Western yellow jacket</name>
    <name type="synonym">Wasp</name>
    <dbReference type="NCBI Taxonomy" id="30213"/>
    <lineage>
        <taxon>Eukaryota</taxon>
        <taxon>Metazoa</taxon>
        <taxon>Ecdysozoa</taxon>
        <taxon>Arthropoda</taxon>
        <taxon>Hexapoda</taxon>
        <taxon>Insecta</taxon>
        <taxon>Pterygota</taxon>
        <taxon>Neoptera</taxon>
        <taxon>Endopterygota</taxon>
        <taxon>Hymenoptera</taxon>
        <taxon>Apocrita</taxon>
        <taxon>Aculeata</taxon>
        <taxon>Vespoidea</taxon>
        <taxon>Vespidae</taxon>
        <taxon>Vespinae</taxon>
        <taxon>Vespula</taxon>
    </lineage>
</organism>
<evidence type="ECO:0000313" key="2">
    <source>
        <dbReference type="EMBL" id="KAF7438332.1"/>
    </source>
</evidence>
<feature type="compositionally biased region" description="Polar residues" evidence="1">
    <location>
        <begin position="27"/>
        <end position="43"/>
    </location>
</feature>
<feature type="compositionally biased region" description="Basic and acidic residues" evidence="1">
    <location>
        <begin position="74"/>
        <end position="84"/>
    </location>
</feature>